<keyword evidence="1" id="KW-1133">Transmembrane helix</keyword>
<sequence length="111" mass="12778">MQIDGLLYTNDLLDGIVDGEFRFLFFLSFICLLLLLSTGERVLEGDVSNLPVYWPQWGALSLVSTLWEPAPRRHCGDSGYYRLWTKPVMGRLRTTIVLWCEQVATCRVCFN</sequence>
<feature type="transmembrane region" description="Helical" evidence="1">
    <location>
        <begin position="20"/>
        <end position="36"/>
    </location>
</feature>
<organism evidence="2 3">
    <name type="scientific">Trichinella spiralis</name>
    <name type="common">Trichina worm</name>
    <dbReference type="NCBI Taxonomy" id="6334"/>
    <lineage>
        <taxon>Eukaryota</taxon>
        <taxon>Metazoa</taxon>
        <taxon>Ecdysozoa</taxon>
        <taxon>Nematoda</taxon>
        <taxon>Enoplea</taxon>
        <taxon>Dorylaimia</taxon>
        <taxon>Trichinellida</taxon>
        <taxon>Trichinellidae</taxon>
        <taxon>Trichinella</taxon>
    </lineage>
</organism>
<keyword evidence="1" id="KW-0472">Membrane</keyword>
<evidence type="ECO:0000313" key="2">
    <source>
        <dbReference type="EMBL" id="KRY35914.1"/>
    </source>
</evidence>
<comment type="caution">
    <text evidence="2">The sequence shown here is derived from an EMBL/GenBank/DDBJ whole genome shotgun (WGS) entry which is preliminary data.</text>
</comment>
<protein>
    <submittedName>
        <fullName evidence="2">Uncharacterized protein</fullName>
    </submittedName>
</protein>
<dbReference type="OrthoDB" id="10451318at2759"/>
<dbReference type="Proteomes" id="UP000054776">
    <property type="component" value="Unassembled WGS sequence"/>
</dbReference>
<keyword evidence="1" id="KW-0812">Transmembrane</keyword>
<accession>A0A0V1BG24</accession>
<dbReference type="EMBL" id="JYDH01000048">
    <property type="protein sequence ID" value="KRY35914.1"/>
    <property type="molecule type" value="Genomic_DNA"/>
</dbReference>
<evidence type="ECO:0000313" key="3">
    <source>
        <dbReference type="Proteomes" id="UP000054776"/>
    </source>
</evidence>
<reference evidence="2 3" key="1">
    <citation type="submission" date="2015-01" db="EMBL/GenBank/DDBJ databases">
        <title>Evolution of Trichinella species and genotypes.</title>
        <authorList>
            <person name="Korhonen P.K."/>
            <person name="Edoardo P."/>
            <person name="Giuseppe L.R."/>
            <person name="Gasser R.B."/>
        </authorList>
    </citation>
    <scope>NUCLEOTIDE SEQUENCE [LARGE SCALE GENOMIC DNA]</scope>
    <source>
        <strain evidence="2">ISS3</strain>
    </source>
</reference>
<dbReference type="AlphaFoldDB" id="A0A0V1BG24"/>
<keyword evidence="3" id="KW-1185">Reference proteome</keyword>
<dbReference type="InParanoid" id="A0A0V1BG24"/>
<proteinExistence type="predicted"/>
<gene>
    <name evidence="2" type="ORF">T01_8515</name>
</gene>
<name>A0A0V1BG24_TRISP</name>
<evidence type="ECO:0000256" key="1">
    <source>
        <dbReference type="SAM" id="Phobius"/>
    </source>
</evidence>